<evidence type="ECO:0000259" key="4">
    <source>
        <dbReference type="Pfam" id="PF01571"/>
    </source>
</evidence>
<dbReference type="SUPFAM" id="SSF101790">
    <property type="entry name" value="Aminomethyltransferase beta-barrel domain"/>
    <property type="match status" value="1"/>
</dbReference>
<keyword evidence="7" id="KW-1185">Reference proteome</keyword>
<dbReference type="KEGG" id="hdf:AArcSl_2362"/>
<dbReference type="OrthoDB" id="299960at2157"/>
<dbReference type="InterPro" id="IPR013977">
    <property type="entry name" value="GcvT_C"/>
</dbReference>
<name>A0A343TLL2_9EURY</name>
<dbReference type="Gene3D" id="3.30.1360.120">
    <property type="entry name" value="Probable tRNA modification gtpase trme, domain 1"/>
    <property type="match status" value="1"/>
</dbReference>
<dbReference type="EMBL" id="CP025066">
    <property type="protein sequence ID" value="AUX09984.1"/>
    <property type="molecule type" value="Genomic_DNA"/>
</dbReference>
<dbReference type="GeneID" id="37878719"/>
<evidence type="ECO:0000313" key="6">
    <source>
        <dbReference type="EMBL" id="AUX09984.1"/>
    </source>
</evidence>
<keyword evidence="1" id="KW-0809">Transit peptide</keyword>
<dbReference type="RefSeq" id="WP_119819460.1">
    <property type="nucleotide sequence ID" value="NZ_CP025066.1"/>
</dbReference>
<feature type="domain" description="Aminomethyltransferase C-terminal" evidence="5">
    <location>
        <begin position="292"/>
        <end position="357"/>
    </location>
</feature>
<evidence type="ECO:0000313" key="7">
    <source>
        <dbReference type="Proteomes" id="UP000263012"/>
    </source>
</evidence>
<dbReference type="SUPFAM" id="SSF103025">
    <property type="entry name" value="Folate-binding domain"/>
    <property type="match status" value="1"/>
</dbReference>
<dbReference type="InterPro" id="IPR028896">
    <property type="entry name" value="GcvT/YgfZ/DmdA"/>
</dbReference>
<dbReference type="PANTHER" id="PTHR43757:SF2">
    <property type="entry name" value="AMINOMETHYLTRANSFERASE, MITOCHONDRIAL"/>
    <property type="match status" value="1"/>
</dbReference>
<gene>
    <name evidence="6" type="primary">gcvT2</name>
    <name evidence="6" type="ORF">AArcSl_2362</name>
</gene>
<dbReference type="NCBIfam" id="TIGR03317">
    <property type="entry name" value="ygfZ_signature"/>
    <property type="match status" value="1"/>
</dbReference>
<evidence type="ECO:0000256" key="2">
    <source>
        <dbReference type="PIRSR" id="PIRSR006487-1"/>
    </source>
</evidence>
<dbReference type="AlphaFoldDB" id="A0A343TLL2"/>
<dbReference type="Pfam" id="PF01571">
    <property type="entry name" value="GCV_T"/>
    <property type="match status" value="1"/>
</dbReference>
<sequence>MTVVGDLHEEYGATFGERGGTEIAEAYGRPQRAARAVRNVAGTIEMGYGVVTVSGEDRHEFVDDAVSNRVPERDGNGVYALLLDPQGTVQTDIYVYNAGERLLILTPPGRAAPLADDWGGKVFIQDVEIHDATGEFGIFGVHGPQATEKIASVLEGGTPPEEPLSFVRSSMHDTGVTVVATDNPLGEEGYEIICTAADARNVFETLLTRGLNAAPFGYRSWDVLTLEAGTPIFETELRGRVPNVAGVRNALDFEKGCYVGQEVVSKIENRGRPSRRLVGLTPGRIPESAASGSDTPPLSGVPVVADGAAVGEVTRAAPWSTLDRPLALALVDFDAAGDLAIRLEDEDIHAKAASLPFLEGSAPSARVPTYPNG</sequence>
<dbReference type="Proteomes" id="UP000263012">
    <property type="component" value="Chromosome"/>
</dbReference>
<dbReference type="InterPro" id="IPR006222">
    <property type="entry name" value="GCVT_N"/>
</dbReference>
<dbReference type="GO" id="GO:0008168">
    <property type="term" value="F:methyltransferase activity"/>
    <property type="evidence" value="ECO:0007669"/>
    <property type="project" value="UniProtKB-KW"/>
</dbReference>
<dbReference type="PANTHER" id="PTHR43757">
    <property type="entry name" value="AMINOMETHYLTRANSFERASE"/>
    <property type="match status" value="1"/>
</dbReference>
<accession>A0A343TLL2</accession>
<dbReference type="GO" id="GO:0032259">
    <property type="term" value="P:methylation"/>
    <property type="evidence" value="ECO:0007669"/>
    <property type="project" value="UniProtKB-KW"/>
</dbReference>
<reference evidence="7" key="1">
    <citation type="submission" date="2017-11" db="EMBL/GenBank/DDBJ databases">
        <title>Phenotypic and genomic properties of facultatively anaerobic sulfur-reducing natronoarchaea from hypersaline soda lakes.</title>
        <authorList>
            <person name="Sorokin D.Y."/>
            <person name="Kublanov I.V."/>
            <person name="Roman P."/>
            <person name="Sinninghe Damste J.S."/>
            <person name="Golyshin P.N."/>
            <person name="Rojo D."/>
            <person name="Ciordia S."/>
            <person name="Mena M.D.C."/>
            <person name="Ferrer M."/>
            <person name="Messina E."/>
            <person name="Smedile F."/>
            <person name="La Spada G."/>
            <person name="La Cono V."/>
            <person name="Yakimov M.M."/>
        </authorList>
    </citation>
    <scope>NUCLEOTIDE SEQUENCE [LARGE SCALE GENOMIC DNA]</scope>
    <source>
        <strain evidence="7">AArc-Sl</strain>
    </source>
</reference>
<dbReference type="InterPro" id="IPR029043">
    <property type="entry name" value="GcvT/YgfZ_C"/>
</dbReference>
<feature type="domain" description="GCVT N-terminal" evidence="4">
    <location>
        <begin position="6"/>
        <end position="241"/>
    </location>
</feature>
<evidence type="ECO:0000256" key="3">
    <source>
        <dbReference type="SAM" id="MobiDB-lite"/>
    </source>
</evidence>
<evidence type="ECO:0000256" key="1">
    <source>
        <dbReference type="ARBA" id="ARBA00022946"/>
    </source>
</evidence>
<keyword evidence="6" id="KW-0808">Transferase</keyword>
<keyword evidence="6" id="KW-0489">Methyltransferase</keyword>
<feature type="region of interest" description="Disordered" evidence="3">
    <location>
        <begin position="275"/>
        <end position="299"/>
    </location>
</feature>
<dbReference type="InterPro" id="IPR027266">
    <property type="entry name" value="TrmE/GcvT-like"/>
</dbReference>
<dbReference type="InterPro" id="IPR017703">
    <property type="entry name" value="YgfZ/GCV_T_CS"/>
</dbReference>
<dbReference type="Pfam" id="PF08669">
    <property type="entry name" value="GCV_T_C"/>
    <property type="match status" value="1"/>
</dbReference>
<feature type="binding site" evidence="2">
    <location>
        <position position="191"/>
    </location>
    <ligand>
        <name>substrate</name>
    </ligand>
</feature>
<dbReference type="PIRSF" id="PIRSF006487">
    <property type="entry name" value="GcvT"/>
    <property type="match status" value="1"/>
</dbReference>
<organism evidence="6 7">
    <name type="scientific">Halalkaliarchaeum desulfuricum</name>
    <dbReference type="NCBI Taxonomy" id="2055893"/>
    <lineage>
        <taxon>Archaea</taxon>
        <taxon>Methanobacteriati</taxon>
        <taxon>Methanobacteriota</taxon>
        <taxon>Stenosarchaea group</taxon>
        <taxon>Halobacteria</taxon>
        <taxon>Halobacteriales</taxon>
        <taxon>Haloferacaceae</taxon>
        <taxon>Halalkaliarchaeum</taxon>
    </lineage>
</organism>
<dbReference type="EC" id="2.1.2.10" evidence="6"/>
<proteinExistence type="predicted"/>
<protein>
    <submittedName>
        <fullName evidence="6">Aminomethyltransferase</fullName>
        <ecNumber evidence="6">2.1.2.10</ecNumber>
    </submittedName>
</protein>
<evidence type="ECO:0000259" key="5">
    <source>
        <dbReference type="Pfam" id="PF08669"/>
    </source>
</evidence>
<dbReference type="GO" id="GO:0004047">
    <property type="term" value="F:aminomethyltransferase activity"/>
    <property type="evidence" value="ECO:0007669"/>
    <property type="project" value="UniProtKB-EC"/>
</dbReference>